<dbReference type="GO" id="GO:0006412">
    <property type="term" value="P:translation"/>
    <property type="evidence" value="ECO:0007669"/>
    <property type="project" value="UniProtKB-UniRule"/>
</dbReference>
<evidence type="ECO:0000259" key="8">
    <source>
        <dbReference type="Pfam" id="PF14693"/>
    </source>
</evidence>
<sequence>MSDTHVINVQRREDEGKGASRRLRTSGNVPAIVYGGELKPVSIQLNHNEVWLASQNDWFYSSILDLSLNGDIQKVLLRDLQRHPFKQQIMHLDFQRVNENETLRTAVPLHFLNEDKSPAGKSAEAVVTHELNEVVVECLPKDLPEFIEVDLGNLAVGDVIHLSEIKLPAGVTVPELKLGKEHDVAVVIAKLGREEAVDAEAPEAAEVPAAKVAKKEEEKKDAKK</sequence>
<feature type="domain" description="Large ribosomal subunit protein bL25 beta" evidence="8">
    <location>
        <begin position="103"/>
        <end position="181"/>
    </location>
</feature>
<dbReference type="CDD" id="cd00495">
    <property type="entry name" value="Ribosomal_L25_TL5_CTC"/>
    <property type="match status" value="1"/>
</dbReference>
<dbReference type="InterPro" id="IPR020930">
    <property type="entry name" value="Ribosomal_uL5_bac-type"/>
</dbReference>
<keyword evidence="3 5" id="KW-0689">Ribosomal protein</keyword>
<evidence type="ECO:0000259" key="7">
    <source>
        <dbReference type="Pfam" id="PF01386"/>
    </source>
</evidence>
<evidence type="ECO:0000313" key="10">
    <source>
        <dbReference type="Proteomes" id="UP000673447"/>
    </source>
</evidence>
<dbReference type="EMBL" id="JAGKTC010000002">
    <property type="protein sequence ID" value="MBP3984715.1"/>
    <property type="molecule type" value="Genomic_DNA"/>
</dbReference>
<protein>
    <recommendedName>
        <fullName evidence="5">Large ribosomal subunit protein bL25</fullName>
    </recommendedName>
    <alternativeName>
        <fullName evidence="5">General stress protein CTC</fullName>
    </alternativeName>
</protein>
<dbReference type="NCBIfam" id="NF004612">
    <property type="entry name" value="PRK05943.1"/>
    <property type="match status" value="1"/>
</dbReference>
<feature type="region of interest" description="Disordered" evidence="6">
    <location>
        <begin position="1"/>
        <end position="22"/>
    </location>
</feature>
<dbReference type="Pfam" id="PF14693">
    <property type="entry name" value="Ribosomal_TL5_C"/>
    <property type="match status" value="1"/>
</dbReference>
<dbReference type="InterPro" id="IPR020057">
    <property type="entry name" value="Ribosomal_bL25_b-dom"/>
</dbReference>
<evidence type="ECO:0000256" key="6">
    <source>
        <dbReference type="SAM" id="MobiDB-lite"/>
    </source>
</evidence>
<dbReference type="InterPro" id="IPR020056">
    <property type="entry name" value="Rbsml_bL25/Gln-tRNA_synth_N"/>
</dbReference>
<dbReference type="InterPro" id="IPR020055">
    <property type="entry name" value="Ribosomal_bL25_short"/>
</dbReference>
<dbReference type="PANTHER" id="PTHR33284">
    <property type="entry name" value="RIBOSOMAL PROTEIN L25/GLN-TRNA SYNTHETASE, ANTI-CODON-BINDING DOMAIN-CONTAINING PROTEIN"/>
    <property type="match status" value="1"/>
</dbReference>
<proteinExistence type="inferred from homology"/>
<feature type="region of interest" description="Disordered" evidence="6">
    <location>
        <begin position="200"/>
        <end position="224"/>
    </location>
</feature>
<gene>
    <name evidence="5" type="primary">rplY</name>
    <name evidence="5" type="synonym">ctc</name>
    <name evidence="9" type="ORF">J5837_09820</name>
</gene>
<dbReference type="InterPro" id="IPR037121">
    <property type="entry name" value="Ribosomal_bL25_C"/>
</dbReference>
<organism evidence="9 10">
    <name type="scientific">Pseudoxanthomonas helianthi</name>
    <dbReference type="NCBI Taxonomy" id="1453541"/>
    <lineage>
        <taxon>Bacteria</taxon>
        <taxon>Pseudomonadati</taxon>
        <taxon>Pseudomonadota</taxon>
        <taxon>Gammaproteobacteria</taxon>
        <taxon>Lysobacterales</taxon>
        <taxon>Lysobacteraceae</taxon>
        <taxon>Pseudoxanthomonas</taxon>
    </lineage>
</organism>
<dbReference type="HAMAP" id="MF_01334">
    <property type="entry name" value="Ribosomal_bL25_CTC"/>
    <property type="match status" value="1"/>
</dbReference>
<accession>A0A940X5A1</accession>
<dbReference type="GO" id="GO:0008097">
    <property type="term" value="F:5S rRNA binding"/>
    <property type="evidence" value="ECO:0007669"/>
    <property type="project" value="InterPro"/>
</dbReference>
<dbReference type="GO" id="GO:0003735">
    <property type="term" value="F:structural constituent of ribosome"/>
    <property type="evidence" value="ECO:0007669"/>
    <property type="project" value="InterPro"/>
</dbReference>
<dbReference type="HAMAP" id="MF_01336">
    <property type="entry name" value="Ribosomal_bL25"/>
    <property type="match status" value="1"/>
</dbReference>
<dbReference type="InterPro" id="IPR001021">
    <property type="entry name" value="Ribosomal_bL25_long"/>
</dbReference>
<feature type="compositionally biased region" description="Basic and acidic residues" evidence="6">
    <location>
        <begin position="213"/>
        <end position="224"/>
    </location>
</feature>
<keyword evidence="10" id="KW-1185">Reference proteome</keyword>
<comment type="subunit">
    <text evidence="5">Part of the 50S ribosomal subunit; part of the 5S rRNA/L5/L18/L25 subcomplex. Contacts the 5S rRNA. Binds to the 5S rRNA independently of L5 and L18.</text>
</comment>
<feature type="domain" description="Large ribosomal subunit protein bL25 L25" evidence="7">
    <location>
        <begin position="7"/>
        <end position="94"/>
    </location>
</feature>
<evidence type="ECO:0000256" key="1">
    <source>
        <dbReference type="ARBA" id="ARBA00022730"/>
    </source>
</evidence>
<dbReference type="PANTHER" id="PTHR33284:SF1">
    <property type="entry name" value="RIBOSOMAL PROTEIN L25_GLN-TRNA SYNTHETASE, ANTI-CODON-BINDING DOMAIN-CONTAINING PROTEIN"/>
    <property type="match status" value="1"/>
</dbReference>
<dbReference type="AlphaFoldDB" id="A0A940X5A1"/>
<evidence type="ECO:0000313" key="9">
    <source>
        <dbReference type="EMBL" id="MBP3984715.1"/>
    </source>
</evidence>
<evidence type="ECO:0000256" key="5">
    <source>
        <dbReference type="HAMAP-Rule" id="MF_01334"/>
    </source>
</evidence>
<dbReference type="Gene3D" id="2.40.240.10">
    <property type="entry name" value="Ribosomal Protein L25, Chain P"/>
    <property type="match status" value="1"/>
</dbReference>
<dbReference type="RefSeq" id="WP_210536582.1">
    <property type="nucleotide sequence ID" value="NZ_JAGKTC010000002.1"/>
</dbReference>
<dbReference type="InterPro" id="IPR029751">
    <property type="entry name" value="Ribosomal_L25_dom"/>
</dbReference>
<dbReference type="Proteomes" id="UP000673447">
    <property type="component" value="Unassembled WGS sequence"/>
</dbReference>
<dbReference type="GO" id="GO:0022625">
    <property type="term" value="C:cytosolic large ribosomal subunit"/>
    <property type="evidence" value="ECO:0007669"/>
    <property type="project" value="TreeGrafter"/>
</dbReference>
<dbReference type="FunFam" id="2.40.240.10:FF:000002">
    <property type="entry name" value="50S ribosomal protein L25"/>
    <property type="match status" value="1"/>
</dbReference>
<dbReference type="InterPro" id="IPR011035">
    <property type="entry name" value="Ribosomal_bL25/Gln-tRNA_synth"/>
</dbReference>
<comment type="similarity">
    <text evidence="5">Belongs to the bacterial ribosomal protein bL25 family. CTC subfamily.</text>
</comment>
<keyword evidence="1 5" id="KW-0699">rRNA-binding</keyword>
<evidence type="ECO:0000256" key="2">
    <source>
        <dbReference type="ARBA" id="ARBA00022884"/>
    </source>
</evidence>
<keyword evidence="4 5" id="KW-0687">Ribonucleoprotein</keyword>
<dbReference type="SUPFAM" id="SSF50715">
    <property type="entry name" value="Ribosomal protein L25-like"/>
    <property type="match status" value="1"/>
</dbReference>
<dbReference type="Pfam" id="PF01386">
    <property type="entry name" value="Ribosomal_L25p"/>
    <property type="match status" value="1"/>
</dbReference>
<keyword evidence="2 5" id="KW-0694">RNA-binding</keyword>
<reference evidence="9" key="1">
    <citation type="journal article" date="2016" name="Int. J. Syst. Evol. Microbiol.">
        <title>Pseudoxanthomonas helianthi sp. nov., isolated from roots of Jerusalem artichoke (Helianthus tuberosus).</title>
        <authorList>
            <person name="Kittiwongwattana C."/>
            <person name="Thawai C."/>
        </authorList>
    </citation>
    <scope>NUCLEOTIDE SEQUENCE</scope>
    <source>
        <strain evidence="9">110414</strain>
    </source>
</reference>
<comment type="caution">
    <text evidence="9">The sequence shown here is derived from an EMBL/GenBank/DDBJ whole genome shotgun (WGS) entry which is preliminary data.</text>
</comment>
<name>A0A940X5A1_9GAMM</name>
<dbReference type="NCBIfam" id="TIGR00731">
    <property type="entry name" value="bL25_bact_ctc"/>
    <property type="match status" value="1"/>
</dbReference>
<evidence type="ECO:0000256" key="3">
    <source>
        <dbReference type="ARBA" id="ARBA00022980"/>
    </source>
</evidence>
<dbReference type="Gene3D" id="2.170.120.20">
    <property type="entry name" value="Ribosomal protein L25, beta domain"/>
    <property type="match status" value="1"/>
</dbReference>
<dbReference type="NCBIfam" id="NF004128">
    <property type="entry name" value="PRK05618.1-2"/>
    <property type="match status" value="1"/>
</dbReference>
<reference evidence="9" key="2">
    <citation type="submission" date="2021-03" db="EMBL/GenBank/DDBJ databases">
        <authorList>
            <person name="Cao W."/>
        </authorList>
    </citation>
    <scope>NUCLEOTIDE SEQUENCE</scope>
    <source>
        <strain evidence="9">110414</strain>
    </source>
</reference>
<comment type="function">
    <text evidence="5">This is one of the proteins that binds to the 5S RNA in the ribosome where it forms part of the central protuberance.</text>
</comment>
<dbReference type="NCBIfam" id="NF004130">
    <property type="entry name" value="PRK05618.1-5"/>
    <property type="match status" value="1"/>
</dbReference>
<evidence type="ECO:0000256" key="4">
    <source>
        <dbReference type="ARBA" id="ARBA00023274"/>
    </source>
</evidence>